<comment type="similarity">
    <text evidence="8">Belongs to the iodothyronine deiodinase family.</text>
</comment>
<dbReference type="Proteomes" id="UP001476798">
    <property type="component" value="Unassembled WGS sequence"/>
</dbReference>
<dbReference type="PANTHER" id="PTHR11781">
    <property type="entry name" value="IODOTHYRONINE DEIODINASE"/>
    <property type="match status" value="1"/>
</dbReference>
<dbReference type="InterPro" id="IPR000643">
    <property type="entry name" value="Iodothyronine_deiodinase"/>
</dbReference>
<dbReference type="EMBL" id="JAHRIO010050087">
    <property type="protein sequence ID" value="MEQ2173971.1"/>
    <property type="molecule type" value="Genomic_DNA"/>
</dbReference>
<comment type="catalytic activity">
    <reaction evidence="5">
        <text>3,3'-diiodo-L-thyronine sulfate + iodide + A + H(+) = 3,3',5'-triiodo-L-thyronine sulfate + AH2</text>
        <dbReference type="Rhea" id="RHEA:83831"/>
        <dbReference type="ChEBI" id="CHEBI:13193"/>
        <dbReference type="ChEBI" id="CHEBI:15378"/>
        <dbReference type="ChEBI" id="CHEBI:16382"/>
        <dbReference type="ChEBI" id="CHEBI:17499"/>
        <dbReference type="ChEBI" id="CHEBI:176513"/>
        <dbReference type="ChEBI" id="CHEBI:176515"/>
    </reaction>
    <physiologicalReaction direction="right-to-left" evidence="5">
        <dbReference type="Rhea" id="RHEA:83833"/>
    </physiologicalReaction>
</comment>
<comment type="catalytic activity">
    <reaction evidence="6">
        <text>3,3'-diiodothyronamine + iodide + A + H(+) = 3,3',5'-triiodothyronamine + AH2</text>
        <dbReference type="Rhea" id="RHEA:83795"/>
        <dbReference type="ChEBI" id="CHEBI:13193"/>
        <dbReference type="ChEBI" id="CHEBI:15378"/>
        <dbReference type="ChEBI" id="CHEBI:16382"/>
        <dbReference type="ChEBI" id="CHEBI:17499"/>
        <dbReference type="ChEBI" id="CHEBI:233341"/>
        <dbReference type="ChEBI" id="CHEBI:233343"/>
    </reaction>
    <physiologicalReaction direction="right-to-left" evidence="6">
        <dbReference type="Rhea" id="RHEA:83797"/>
    </physiologicalReaction>
</comment>
<accession>A0ABV0NRA9</accession>
<keyword evidence="9" id="KW-1133">Transmembrane helix</keyword>
<evidence type="ECO:0000256" key="5">
    <source>
        <dbReference type="ARBA" id="ARBA00093219"/>
    </source>
</evidence>
<proteinExistence type="inferred from homology"/>
<evidence type="ECO:0000256" key="7">
    <source>
        <dbReference type="ARBA" id="ARBA00093242"/>
    </source>
</evidence>
<dbReference type="PANTHER" id="PTHR11781:SF22">
    <property type="entry name" value="TYPE I IODOTHYRONINE DEIODINASE"/>
    <property type="match status" value="1"/>
</dbReference>
<comment type="function">
    <text evidence="8">Responsible for the deiodination of T4 (3,5,3',5'-tetraiodothyronine).</text>
</comment>
<evidence type="ECO:0000313" key="11">
    <source>
        <dbReference type="Proteomes" id="UP001476798"/>
    </source>
</evidence>
<keyword evidence="8" id="KW-0560">Oxidoreductase</keyword>
<organism evidence="10 11">
    <name type="scientific">Goodea atripinnis</name>
    <dbReference type="NCBI Taxonomy" id="208336"/>
    <lineage>
        <taxon>Eukaryota</taxon>
        <taxon>Metazoa</taxon>
        <taxon>Chordata</taxon>
        <taxon>Craniata</taxon>
        <taxon>Vertebrata</taxon>
        <taxon>Euteleostomi</taxon>
        <taxon>Actinopterygii</taxon>
        <taxon>Neopterygii</taxon>
        <taxon>Teleostei</taxon>
        <taxon>Neoteleostei</taxon>
        <taxon>Acanthomorphata</taxon>
        <taxon>Ovalentaria</taxon>
        <taxon>Atherinomorphae</taxon>
        <taxon>Cyprinodontiformes</taxon>
        <taxon>Goodeidae</taxon>
        <taxon>Goodea</taxon>
    </lineage>
</organism>
<comment type="catalytic activity">
    <reaction evidence="3">
        <text>3,3'-diiodo-L-thyronine sulfate + iodide + A + H(+) = 3,3',5-triiodo-L-thyronine sulfate + AH2</text>
        <dbReference type="Rhea" id="RHEA:83751"/>
        <dbReference type="ChEBI" id="CHEBI:13193"/>
        <dbReference type="ChEBI" id="CHEBI:15378"/>
        <dbReference type="ChEBI" id="CHEBI:16382"/>
        <dbReference type="ChEBI" id="CHEBI:17499"/>
        <dbReference type="ChEBI" id="CHEBI:176511"/>
        <dbReference type="ChEBI" id="CHEBI:176515"/>
    </reaction>
    <physiologicalReaction direction="right-to-left" evidence="3">
        <dbReference type="Rhea" id="RHEA:83753"/>
    </physiologicalReaction>
</comment>
<reference evidence="10 11" key="1">
    <citation type="submission" date="2021-06" db="EMBL/GenBank/DDBJ databases">
        <authorList>
            <person name="Palmer J.M."/>
        </authorList>
    </citation>
    <scope>NUCLEOTIDE SEQUENCE [LARGE SCALE GENOMIC DNA]</scope>
    <source>
        <strain evidence="10 11">GA_2019</strain>
        <tissue evidence="10">Muscle</tissue>
    </source>
</reference>
<evidence type="ECO:0000256" key="6">
    <source>
        <dbReference type="ARBA" id="ARBA00093236"/>
    </source>
</evidence>
<sequence length="321" mass="36058">MSRFGLAQLMFWESLGFRQTWDPKPFRAHISALPPNTESVKPVMSGKAAKRKWRSWVVAVKTGFCLRKERMMFLQKLLVYLTAACMFCYIVLLSVMLTILKVLSPNLARKLILKMGEKVAMTQNPKFSYEDWGLTYGSLAFIKVACQTMWLSLGQEAFVGGDAPDSPVINMDGERTSILKYLKGAFFGQYIHASLHRSPLSCFSLCCLLSADNRPLVDVADFLVVYVAEAHSTDGWSFGNNFDISQHRSLKERVSAAQILVQNDPLCPVVVDEMSNVSAIKYAAQPERLYVLQAGKVLYKGGMGPWGYNPQEVRSVLQKMK</sequence>
<evidence type="ECO:0000256" key="9">
    <source>
        <dbReference type="SAM" id="Phobius"/>
    </source>
</evidence>
<feature type="transmembrane region" description="Helical" evidence="9">
    <location>
        <begin position="77"/>
        <end position="100"/>
    </location>
</feature>
<comment type="catalytic activity">
    <reaction evidence="7">
        <text>3-iodothyronamine + iodide + A + H(+) = 3,3'-diiodothyronamine + AH2</text>
        <dbReference type="Rhea" id="RHEA:83827"/>
        <dbReference type="ChEBI" id="CHEBI:13193"/>
        <dbReference type="ChEBI" id="CHEBI:15378"/>
        <dbReference type="ChEBI" id="CHEBI:16382"/>
        <dbReference type="ChEBI" id="CHEBI:17499"/>
        <dbReference type="ChEBI" id="CHEBI:231647"/>
        <dbReference type="ChEBI" id="CHEBI:233341"/>
    </reaction>
    <physiologicalReaction direction="right-to-left" evidence="7">
        <dbReference type="Rhea" id="RHEA:83829"/>
    </physiologicalReaction>
</comment>
<keyword evidence="8" id="KW-0893">Thyroid hormones biosynthesis</keyword>
<evidence type="ECO:0000256" key="4">
    <source>
        <dbReference type="ARBA" id="ARBA00093210"/>
    </source>
</evidence>
<keyword evidence="8" id="KW-0712">Selenocysteine</keyword>
<name>A0ABV0NRA9_9TELE</name>
<keyword evidence="9" id="KW-0812">Transmembrane</keyword>
<comment type="catalytic activity">
    <reaction evidence="4">
        <text>3'-iodothyronamine + iodide + A + H(+) = 3',5'-diiodothyronamine + AH2</text>
        <dbReference type="Rhea" id="RHEA:83803"/>
        <dbReference type="ChEBI" id="CHEBI:13193"/>
        <dbReference type="ChEBI" id="CHEBI:15378"/>
        <dbReference type="ChEBI" id="CHEBI:16382"/>
        <dbReference type="ChEBI" id="CHEBI:17499"/>
        <dbReference type="ChEBI" id="CHEBI:233339"/>
        <dbReference type="ChEBI" id="CHEBI:233342"/>
    </reaction>
    <physiologicalReaction direction="right-to-left" evidence="4">
        <dbReference type="Rhea" id="RHEA:83805"/>
    </physiologicalReaction>
</comment>
<evidence type="ECO:0000256" key="2">
    <source>
        <dbReference type="ARBA" id="ARBA00093202"/>
    </source>
</evidence>
<evidence type="ECO:0000256" key="3">
    <source>
        <dbReference type="ARBA" id="ARBA00093206"/>
    </source>
</evidence>
<comment type="catalytic activity">
    <reaction evidence="2">
        <text>3,3',5'-triiodo-L-thyronine sulfate + iodide + A + H(+) = L-thyroxine sulfate + AH2</text>
        <dbReference type="Rhea" id="RHEA:83835"/>
        <dbReference type="ChEBI" id="CHEBI:13193"/>
        <dbReference type="ChEBI" id="CHEBI:15378"/>
        <dbReference type="ChEBI" id="CHEBI:16382"/>
        <dbReference type="ChEBI" id="CHEBI:17499"/>
        <dbReference type="ChEBI" id="CHEBI:176512"/>
        <dbReference type="ChEBI" id="CHEBI:176513"/>
    </reaction>
    <physiologicalReaction direction="right-to-left" evidence="2">
        <dbReference type="Rhea" id="RHEA:83837"/>
    </physiologicalReaction>
</comment>
<dbReference type="Gene3D" id="3.40.30.10">
    <property type="entry name" value="Glutaredoxin"/>
    <property type="match status" value="1"/>
</dbReference>
<gene>
    <name evidence="10" type="primary">DIO1</name>
    <name evidence="10" type="ORF">GOODEAATRI_003010</name>
</gene>
<evidence type="ECO:0000313" key="10">
    <source>
        <dbReference type="EMBL" id="MEQ2173971.1"/>
    </source>
</evidence>
<comment type="caution">
    <text evidence="10">The sequence shown here is derived from an EMBL/GenBank/DDBJ whole genome shotgun (WGS) entry which is preliminary data.</text>
</comment>
<dbReference type="Pfam" id="PF00837">
    <property type="entry name" value="T4_deiodinase"/>
    <property type="match status" value="1"/>
</dbReference>
<evidence type="ECO:0000256" key="1">
    <source>
        <dbReference type="ARBA" id="ARBA00093186"/>
    </source>
</evidence>
<protein>
    <recommendedName>
        <fullName evidence="8">Iodothyronine deiodinase</fullName>
    </recommendedName>
</protein>
<keyword evidence="11" id="KW-1185">Reference proteome</keyword>
<comment type="catalytic activity">
    <reaction evidence="1">
        <text>3-iodo-L-thyronine + iodide + A + H(+) = 3,3'-diiodo-L-thyronine + AH2</text>
        <dbReference type="Rhea" id="RHEA:83783"/>
        <dbReference type="ChEBI" id="CHEBI:13193"/>
        <dbReference type="ChEBI" id="CHEBI:15378"/>
        <dbReference type="ChEBI" id="CHEBI:16382"/>
        <dbReference type="ChEBI" id="CHEBI:17499"/>
        <dbReference type="ChEBI" id="CHEBI:176514"/>
        <dbReference type="ChEBI" id="CHEBI:232627"/>
    </reaction>
    <physiologicalReaction direction="right-to-left" evidence="1">
        <dbReference type="Rhea" id="RHEA:83785"/>
    </physiologicalReaction>
</comment>
<keyword evidence="9" id="KW-0472">Membrane</keyword>
<evidence type="ECO:0000256" key="8">
    <source>
        <dbReference type="RuleBase" id="RU000676"/>
    </source>
</evidence>